<dbReference type="Proteomes" id="UP001285263">
    <property type="component" value="Unassembled WGS sequence"/>
</dbReference>
<dbReference type="CDD" id="cd06445">
    <property type="entry name" value="ATase"/>
    <property type="match status" value="1"/>
</dbReference>
<keyword evidence="9" id="KW-1185">Reference proteome</keyword>
<dbReference type="Pfam" id="PF01035">
    <property type="entry name" value="DNA_binding_1"/>
    <property type="match status" value="1"/>
</dbReference>
<evidence type="ECO:0000256" key="4">
    <source>
        <dbReference type="ARBA" id="ARBA00022763"/>
    </source>
</evidence>
<evidence type="ECO:0000256" key="2">
    <source>
        <dbReference type="ARBA" id="ARBA00022603"/>
    </source>
</evidence>
<evidence type="ECO:0000256" key="5">
    <source>
        <dbReference type="ARBA" id="ARBA00023204"/>
    </source>
</evidence>
<protein>
    <submittedName>
        <fullName evidence="8">Methylated-DNA--[protein]-cysteine S-methyltransferase</fullName>
        <ecNumber evidence="8">2.1.1.63</ecNumber>
    </submittedName>
</protein>
<evidence type="ECO:0000256" key="1">
    <source>
        <dbReference type="ARBA" id="ARBA00001286"/>
    </source>
</evidence>
<dbReference type="PANTHER" id="PTHR10815:SF5">
    <property type="entry name" value="METHYLATED-DNA--PROTEIN-CYSTEINE METHYLTRANSFERASE"/>
    <property type="match status" value="1"/>
</dbReference>
<name>A0ABU5DH21_9BURK</name>
<gene>
    <name evidence="8" type="ORF">SNE35_13750</name>
</gene>
<evidence type="ECO:0000313" key="9">
    <source>
        <dbReference type="Proteomes" id="UP001285263"/>
    </source>
</evidence>
<keyword evidence="3 8" id="KW-0808">Transferase</keyword>
<dbReference type="Gene3D" id="1.10.10.10">
    <property type="entry name" value="Winged helix-like DNA-binding domain superfamily/Winged helix DNA-binding domain"/>
    <property type="match status" value="1"/>
</dbReference>
<evidence type="ECO:0000256" key="6">
    <source>
        <dbReference type="ARBA" id="ARBA00049348"/>
    </source>
</evidence>
<dbReference type="InterPro" id="IPR036631">
    <property type="entry name" value="MGMT_N_sf"/>
</dbReference>
<comment type="caution">
    <text evidence="8">The sequence shown here is derived from an EMBL/GenBank/DDBJ whole genome shotgun (WGS) entry which is preliminary data.</text>
</comment>
<keyword evidence="4" id="KW-0227">DNA damage</keyword>
<dbReference type="PANTHER" id="PTHR10815">
    <property type="entry name" value="METHYLATED-DNA--PROTEIN-CYSTEINE METHYLTRANSFERASE"/>
    <property type="match status" value="1"/>
</dbReference>
<dbReference type="EC" id="2.1.1.63" evidence="8"/>
<keyword evidence="5" id="KW-0234">DNA repair</keyword>
<organism evidence="8 9">
    <name type="scientific">Roseateles agri</name>
    <dbReference type="NCBI Taxonomy" id="3098619"/>
    <lineage>
        <taxon>Bacteria</taxon>
        <taxon>Pseudomonadati</taxon>
        <taxon>Pseudomonadota</taxon>
        <taxon>Betaproteobacteria</taxon>
        <taxon>Burkholderiales</taxon>
        <taxon>Sphaerotilaceae</taxon>
        <taxon>Roseateles</taxon>
    </lineage>
</organism>
<dbReference type="PROSITE" id="PS00374">
    <property type="entry name" value="MGMT"/>
    <property type="match status" value="1"/>
</dbReference>
<dbReference type="SUPFAM" id="SSF46767">
    <property type="entry name" value="Methylated DNA-protein cysteine methyltransferase, C-terminal domain"/>
    <property type="match status" value="1"/>
</dbReference>
<keyword evidence="2 8" id="KW-0489">Methyltransferase</keyword>
<evidence type="ECO:0000313" key="8">
    <source>
        <dbReference type="EMBL" id="MDY0745579.1"/>
    </source>
</evidence>
<dbReference type="InterPro" id="IPR014048">
    <property type="entry name" value="MethylDNA_cys_MeTrfase_DNA-bd"/>
</dbReference>
<dbReference type="EMBL" id="JAXCLA010000004">
    <property type="protein sequence ID" value="MDY0745579.1"/>
    <property type="molecule type" value="Genomic_DNA"/>
</dbReference>
<dbReference type="InterPro" id="IPR001497">
    <property type="entry name" value="MethylDNA_cys_MeTrfase_AS"/>
</dbReference>
<dbReference type="NCBIfam" id="TIGR00589">
    <property type="entry name" value="ogt"/>
    <property type="match status" value="1"/>
</dbReference>
<dbReference type="SUPFAM" id="SSF53155">
    <property type="entry name" value="Methylated DNA-protein cysteine methyltransferase domain"/>
    <property type="match status" value="1"/>
</dbReference>
<dbReference type="RefSeq" id="WP_320423482.1">
    <property type="nucleotide sequence ID" value="NZ_JAXCLA010000004.1"/>
</dbReference>
<sequence>MSATIEFHCYDTPLGACGIAWDARGVIVGSQLPEATPGETRDRMRGRFPMARESAAPPPSVLRAMIAVRRLLAGETNDIDELLAVELDDSGVPEFNRQVLALTRRIPVGQTLTYGEVAARLGQPGAARAVGQAEGHNPFAPIVPCHRVMGSGGVGTGFSAHGGITTKLKLLGIEARAAGQMAGEQTDLF</sequence>
<dbReference type="GO" id="GO:0032259">
    <property type="term" value="P:methylation"/>
    <property type="evidence" value="ECO:0007669"/>
    <property type="project" value="UniProtKB-KW"/>
</dbReference>
<evidence type="ECO:0000256" key="3">
    <source>
        <dbReference type="ARBA" id="ARBA00022679"/>
    </source>
</evidence>
<accession>A0ABU5DH21</accession>
<feature type="domain" description="Methylated-DNA-[protein]-cysteine S-methyltransferase DNA binding" evidence="7">
    <location>
        <begin position="94"/>
        <end position="175"/>
    </location>
</feature>
<dbReference type="GO" id="GO:0003908">
    <property type="term" value="F:methylated-DNA-[protein]-cysteine S-methyltransferase activity"/>
    <property type="evidence" value="ECO:0007669"/>
    <property type="project" value="UniProtKB-EC"/>
</dbReference>
<dbReference type="InterPro" id="IPR036388">
    <property type="entry name" value="WH-like_DNA-bd_sf"/>
</dbReference>
<evidence type="ECO:0000259" key="7">
    <source>
        <dbReference type="Pfam" id="PF01035"/>
    </source>
</evidence>
<proteinExistence type="predicted"/>
<dbReference type="InterPro" id="IPR036217">
    <property type="entry name" value="MethylDNA_cys_MeTrfase_DNAb"/>
</dbReference>
<comment type="catalytic activity">
    <reaction evidence="6">
        <text>a 6-O-methyl-2'-deoxyguanosine in DNA + L-cysteinyl-[protein] = S-methyl-L-cysteinyl-[protein] + a 2'-deoxyguanosine in DNA</text>
        <dbReference type="Rhea" id="RHEA:24000"/>
        <dbReference type="Rhea" id="RHEA-COMP:10131"/>
        <dbReference type="Rhea" id="RHEA-COMP:10132"/>
        <dbReference type="Rhea" id="RHEA-COMP:11367"/>
        <dbReference type="Rhea" id="RHEA-COMP:11368"/>
        <dbReference type="ChEBI" id="CHEBI:29950"/>
        <dbReference type="ChEBI" id="CHEBI:82612"/>
        <dbReference type="ChEBI" id="CHEBI:85445"/>
        <dbReference type="ChEBI" id="CHEBI:85448"/>
        <dbReference type="EC" id="2.1.1.63"/>
    </reaction>
</comment>
<reference evidence="8 9" key="1">
    <citation type="submission" date="2023-11" db="EMBL/GenBank/DDBJ databases">
        <title>Paucibacter sp. nov., isolated from fresh soil in Korea.</title>
        <authorList>
            <person name="Le N.T.T."/>
        </authorList>
    </citation>
    <scope>NUCLEOTIDE SEQUENCE [LARGE SCALE GENOMIC DNA]</scope>
    <source>
        <strain evidence="8 9">R3-3</strain>
    </source>
</reference>
<comment type="catalytic activity">
    <reaction evidence="1">
        <text>a 4-O-methyl-thymidine in DNA + L-cysteinyl-[protein] = a thymidine in DNA + S-methyl-L-cysteinyl-[protein]</text>
        <dbReference type="Rhea" id="RHEA:53428"/>
        <dbReference type="Rhea" id="RHEA-COMP:10131"/>
        <dbReference type="Rhea" id="RHEA-COMP:10132"/>
        <dbReference type="Rhea" id="RHEA-COMP:13555"/>
        <dbReference type="Rhea" id="RHEA-COMP:13556"/>
        <dbReference type="ChEBI" id="CHEBI:29950"/>
        <dbReference type="ChEBI" id="CHEBI:82612"/>
        <dbReference type="ChEBI" id="CHEBI:137386"/>
        <dbReference type="ChEBI" id="CHEBI:137387"/>
        <dbReference type="EC" id="2.1.1.63"/>
    </reaction>
</comment>